<accession>A0ACA9MJ33</accession>
<proteinExistence type="predicted"/>
<evidence type="ECO:0000313" key="2">
    <source>
        <dbReference type="Proteomes" id="UP000789920"/>
    </source>
</evidence>
<evidence type="ECO:0000313" key="1">
    <source>
        <dbReference type="EMBL" id="CAG8595458.1"/>
    </source>
</evidence>
<keyword evidence="2" id="KW-1185">Reference proteome</keyword>
<protein>
    <submittedName>
        <fullName evidence="1">16084_t:CDS:1</fullName>
    </submittedName>
</protein>
<gene>
    <name evidence="1" type="ORF">RPERSI_LOCUS5708</name>
</gene>
<dbReference type="EMBL" id="CAJVQC010008675">
    <property type="protein sequence ID" value="CAG8595458.1"/>
    <property type="molecule type" value="Genomic_DNA"/>
</dbReference>
<comment type="caution">
    <text evidence="1">The sequence shown here is derived from an EMBL/GenBank/DDBJ whole genome shotgun (WGS) entry which is preliminary data.</text>
</comment>
<dbReference type="Proteomes" id="UP000789920">
    <property type="component" value="Unassembled WGS sequence"/>
</dbReference>
<organism evidence="1 2">
    <name type="scientific">Racocetra persica</name>
    <dbReference type="NCBI Taxonomy" id="160502"/>
    <lineage>
        <taxon>Eukaryota</taxon>
        <taxon>Fungi</taxon>
        <taxon>Fungi incertae sedis</taxon>
        <taxon>Mucoromycota</taxon>
        <taxon>Glomeromycotina</taxon>
        <taxon>Glomeromycetes</taxon>
        <taxon>Diversisporales</taxon>
        <taxon>Gigasporaceae</taxon>
        <taxon>Racocetra</taxon>
    </lineage>
</organism>
<reference evidence="1" key="1">
    <citation type="submission" date="2021-06" db="EMBL/GenBank/DDBJ databases">
        <authorList>
            <person name="Kallberg Y."/>
            <person name="Tangrot J."/>
            <person name="Rosling A."/>
        </authorList>
    </citation>
    <scope>NUCLEOTIDE SEQUENCE</scope>
    <source>
        <strain evidence="1">MA461A</strain>
    </source>
</reference>
<name>A0ACA9MJ33_9GLOM</name>
<sequence length="230" mass="26179">MINKNTAGERIIFIFERLGEDQHFFRILFVEPITFQGQEAHYLAIPKTQSGENLSKKLQILQAGEKFEIIIAGDGTEAPAHFSGPSTSQKVRANKATNPTLAKQNLAPDNNWFASKLTQFMFAKEASSQVNKKDLEAAISFPILLSELTGFNDTLRGNPNHGYIKPLVRDLLQQLLQTNNPDLEKYLRIMEKYNGSLEGINLGAFDFPLARINWRIKYEREQTRQMSVEY</sequence>